<dbReference type="Pfam" id="PF12770">
    <property type="entry name" value="CHAT"/>
    <property type="match status" value="1"/>
</dbReference>
<dbReference type="InterPro" id="IPR027417">
    <property type="entry name" value="P-loop_NTPase"/>
</dbReference>
<accession>A0ABW5GT45</accession>
<dbReference type="RefSeq" id="WP_345386095.1">
    <property type="nucleotide sequence ID" value="NZ_BAABHG010000001.1"/>
</dbReference>
<protein>
    <submittedName>
        <fullName evidence="2">CHAT domain-containing protein</fullName>
    </submittedName>
</protein>
<evidence type="ECO:0000313" key="3">
    <source>
        <dbReference type="Proteomes" id="UP001597419"/>
    </source>
</evidence>
<dbReference type="PANTHER" id="PTHR47691">
    <property type="entry name" value="REGULATOR-RELATED"/>
    <property type="match status" value="1"/>
</dbReference>
<dbReference type="InterPro" id="IPR024983">
    <property type="entry name" value="CHAT_dom"/>
</dbReference>
<dbReference type="Gene3D" id="3.40.50.300">
    <property type="entry name" value="P-loop containing nucleotide triphosphate hydrolases"/>
    <property type="match status" value="1"/>
</dbReference>
<organism evidence="2 3">
    <name type="scientific">Amycolatopsis samaneae</name>
    <dbReference type="NCBI Taxonomy" id="664691"/>
    <lineage>
        <taxon>Bacteria</taxon>
        <taxon>Bacillati</taxon>
        <taxon>Actinomycetota</taxon>
        <taxon>Actinomycetes</taxon>
        <taxon>Pseudonocardiales</taxon>
        <taxon>Pseudonocardiaceae</taxon>
        <taxon>Amycolatopsis</taxon>
    </lineage>
</organism>
<feature type="domain" description="CHAT" evidence="1">
    <location>
        <begin position="901"/>
        <end position="1126"/>
    </location>
</feature>
<gene>
    <name evidence="2" type="ORF">ACFSYJ_35445</name>
</gene>
<keyword evidence="3" id="KW-1185">Reference proteome</keyword>
<sequence length="1143" mass="121452">MTEEDGPCPGGVTRNELRDVFGGSVQAGSITGDVHLQVNGHGVRTPIPRELPPDVSGFTGRDAQLDELDRLLARAEDSTAVVISAVSGTAGVGKTALAVHWAHRARERFPDGHLYVDLRGYDSGRPTPPAEALEGFLRSLGVGDRDMPRGLDGRATLFRSLVADRRLLVVLDNARSSQQVTPLLPGTSSCFVVITSRDTLPGLLITHSAVRVTVDLLPEHEAIALLRGQLARRVDAEPRAAAELADRCAQLPLALRIAAELAISRPTATLAELCAELADERHRLELFSASGNPRAAVPAVFSWSYRHLGAAEARAFRLLSLAPAARGLDEYGLAALTGGTLPEARNVLAMLLRSHLARETAGGRFHMHDLLRAYAAGLSAETDTADEQREALARLHHYYVHVTCRALDLLAPRHGTNRPPLPALATPAPELRDPERAISWLTSERPNIVTTTERTAGDDPGSRLVSAVAEHNLGLLARQVDAVPEALRHFEQASGLLEDAAPKYATRIWLDQAEALLTAGLAKEAAIRLDEVIAALCAAPEPGDLAEAEVLRAVAALLDGDAATAHEFAHAAERRFAAHDDPRWAAITALIRLRADVRLALGTGAVTDLLVDRARRLAALLAELQLTDESAAAGLLAVRVLLRRDRVAEAEAELRRAPRPPRATSADLRTLRWLCRAELALARGGRGAALTTVHRGLSELDGARGHPAGQGLAGGAAIHGRELVQFGIRLMLEDESAVDAQRLFFWLERAGARTYRYEPPVDDPALADRITDYRHLSRTLQLAQLRGTPSRKLATRHAVLQREISRLTPQPTPGPGSGKPVTFAAVAEALGDRGLISFVAAGDAQLAMVIAGGEVHLLGVGARGTATALAWELYADINALAPDQLPPPLAKAVSRSAERRAGCLDTQLLGPLAKLVGDRELVVVPSGPLYSVPWGALPSLRGRPVVVTPSATAWVTAKANRPELRLRPKVLVRGPRVSGRTSEMKPLKKRYPGALSLDGAEATVATVLESLDGAGLVHLAVHGEDEPENALFSRLELADGPLFAHDVCRLAHPPAHVVLAANELALSHTRPGDEPLGFAGALLSAGVGTVIAAVTRVGDRAAATAMTELHRGLADGMSPASALAKVTARDPLHRPFLCVGAGA</sequence>
<dbReference type="PRINTS" id="PR00364">
    <property type="entry name" value="DISEASERSIST"/>
</dbReference>
<dbReference type="EMBL" id="JBHUKU010000022">
    <property type="protein sequence ID" value="MFD2463958.1"/>
    <property type="molecule type" value="Genomic_DNA"/>
</dbReference>
<dbReference type="PANTHER" id="PTHR47691:SF3">
    <property type="entry name" value="HTH-TYPE TRANSCRIPTIONAL REGULATOR RV0890C-RELATED"/>
    <property type="match status" value="1"/>
</dbReference>
<dbReference type="SUPFAM" id="SSF52540">
    <property type="entry name" value="P-loop containing nucleoside triphosphate hydrolases"/>
    <property type="match status" value="1"/>
</dbReference>
<evidence type="ECO:0000259" key="1">
    <source>
        <dbReference type="Pfam" id="PF12770"/>
    </source>
</evidence>
<dbReference type="Proteomes" id="UP001597419">
    <property type="component" value="Unassembled WGS sequence"/>
</dbReference>
<comment type="caution">
    <text evidence="2">The sequence shown here is derived from an EMBL/GenBank/DDBJ whole genome shotgun (WGS) entry which is preliminary data.</text>
</comment>
<proteinExistence type="predicted"/>
<evidence type="ECO:0000313" key="2">
    <source>
        <dbReference type="EMBL" id="MFD2463958.1"/>
    </source>
</evidence>
<name>A0ABW5GT45_9PSEU</name>
<reference evidence="3" key="1">
    <citation type="journal article" date="2019" name="Int. J. Syst. Evol. Microbiol.">
        <title>The Global Catalogue of Microorganisms (GCM) 10K type strain sequencing project: providing services to taxonomists for standard genome sequencing and annotation.</title>
        <authorList>
            <consortium name="The Broad Institute Genomics Platform"/>
            <consortium name="The Broad Institute Genome Sequencing Center for Infectious Disease"/>
            <person name="Wu L."/>
            <person name="Ma J."/>
        </authorList>
    </citation>
    <scope>NUCLEOTIDE SEQUENCE [LARGE SCALE GENOMIC DNA]</scope>
    <source>
        <strain evidence="3">CGMCC 4.7643</strain>
    </source>
</reference>